<feature type="transmembrane region" description="Helical" evidence="10">
    <location>
        <begin position="1550"/>
        <end position="1569"/>
    </location>
</feature>
<dbReference type="InterPro" id="IPR012430">
    <property type="entry name" value="TMEM43_fam"/>
</dbReference>
<feature type="non-terminal residue" evidence="12">
    <location>
        <position position="1640"/>
    </location>
</feature>
<evidence type="ECO:0000256" key="10">
    <source>
        <dbReference type="SAM" id="Phobius"/>
    </source>
</evidence>
<feature type="transmembrane region" description="Helical" evidence="10">
    <location>
        <begin position="1026"/>
        <end position="1045"/>
    </location>
</feature>
<dbReference type="InterPro" id="IPR014352">
    <property type="entry name" value="FERM/acyl-CoA-bd_prot_sf"/>
</dbReference>
<keyword evidence="9" id="KW-0539">Nucleus</keyword>
<evidence type="ECO:0000256" key="8">
    <source>
        <dbReference type="ARBA" id="ARBA00023136"/>
    </source>
</evidence>
<keyword evidence="5 10" id="KW-0812">Transmembrane</keyword>
<evidence type="ECO:0000259" key="11">
    <source>
        <dbReference type="PROSITE" id="PS51228"/>
    </source>
</evidence>
<keyword evidence="8 10" id="KW-0472">Membrane</keyword>
<dbReference type="Gene3D" id="1.20.80.10">
    <property type="match status" value="5"/>
</dbReference>
<evidence type="ECO:0000256" key="2">
    <source>
        <dbReference type="ARBA" id="ARBA00004259"/>
    </source>
</evidence>
<dbReference type="GO" id="GO:0000062">
    <property type="term" value="F:fatty-acyl-CoA binding"/>
    <property type="evidence" value="ECO:0007669"/>
    <property type="project" value="InterPro"/>
</dbReference>
<comment type="similarity">
    <text evidence="4">Belongs to the TMEM43 family.</text>
</comment>
<feature type="transmembrane region" description="Helical" evidence="10">
    <location>
        <begin position="96"/>
        <end position="116"/>
    </location>
</feature>
<comment type="caution">
    <text evidence="12">The sequence shown here is derived from an EMBL/GenBank/DDBJ whole genome shotgun (WGS) entry which is preliminary data.</text>
</comment>
<feature type="transmembrane region" description="Helical" evidence="10">
    <location>
        <begin position="991"/>
        <end position="1019"/>
    </location>
</feature>
<evidence type="ECO:0000313" key="14">
    <source>
        <dbReference type="EMBL" id="CAL4791759.1"/>
    </source>
</evidence>
<evidence type="ECO:0000313" key="13">
    <source>
        <dbReference type="EMBL" id="CAL1157822.1"/>
    </source>
</evidence>
<dbReference type="EMBL" id="CAMXCT010003435">
    <property type="protein sequence ID" value="CAI4004447.1"/>
    <property type="molecule type" value="Genomic_DNA"/>
</dbReference>
<gene>
    <name evidence="12" type="ORF">C1SCF055_LOCUS30232</name>
</gene>
<feature type="transmembrane region" description="Helical" evidence="10">
    <location>
        <begin position="953"/>
        <end position="971"/>
    </location>
</feature>
<protein>
    <submittedName>
        <fullName evidence="14">Acyl-CoA-binding protein (ACBP) (EP)</fullName>
    </submittedName>
</protein>
<evidence type="ECO:0000256" key="6">
    <source>
        <dbReference type="ARBA" id="ARBA00022824"/>
    </source>
</evidence>
<dbReference type="Pfam" id="PF00887">
    <property type="entry name" value="ACBP"/>
    <property type="match status" value="2"/>
</dbReference>
<sequence>MLNINHEPVRFGGPAINLARLRGSVQDLEAKFEAAANLIAKGTPTKGSASTDDKLKLYGLYKQAEPMGNAVGFGNVESLGNVAVERENFCQRMGNSLCGVCFGILLFLGSIFLLGWNEFNYVRNQAILLKVDKEVIEAGCVPSASNVGKPIWASCVVQRGYDFTTDPQVQSMGLSFSGEVRGAWFKADSTILQWTEDKSCSSHSTGGGGREKDCTYDYNLEWVSSPQSSSNFYCYPSWRPGCQRSGSQIQNSGTIPTSLQQTLNAPDGTVGMGSSTDSLYFLDNKEMGVFPSVPVTIPSGQRTSLLPNKQLVQVDATSVQFSSVPGQNSIGDVRTTFTQSQMRPWDTQLPGTMSLVDWASMGGLSKSDMINEKQSENGAMVIALRFVGFILMWLGLQLVTGPIALMPQIVPCCGEMIGEMVGCALCCMNCLISLALSLTVIGVAWLMARPILGIGLLLVAAAAVCGAGVLRNKFRKNAREPSMSQPFMAPQINMAPAPQQHVQVVCPQNAVPGQMLMVQCPDGLQRQVQAKEGDNTTSQPWSVQWETKAKWEAWEKCKGKSKETAMTEYIAEVEAQTEKFGITPNCFIRWMEAAICVRAPACGPATQALGQDLHWNLDLEAKFEAAANLIAKGTPTKGSASTDDKLKLYGLYKQAEPMGNAVGFGNVESLGNVAVERAILLKVDKEVIEAGCVPSASNVGKPIWASCVVQRGYDFTTDPQVQSMGLSFSGEVRGAWFKADSTILQWTEDKSCSSHSTGGGGREKDCTYDYNLEWVSSPQSSSNFYCYPSWRPGCQRSGSQIQNSGTIPISLQQTLNAPDGTVGMGSSTDSLYFLDNKEMGVFPSVPVTVPSGQRTSLLPNKQLVQVDATSVQFSSVPGQNSIGDVRTTFTQSQVQFGLTQVAIIAKQAAMSTSNAQMRPWDTQLPGTMSLVDWASMGGLSKSDMINEKQSENGAMVIALRFVGFILMWLGLQLVTGPIALMPQIVPCCGEMIGEMVGCALCCMNCLISLALSLTVIGVAWLMARPILGIGLLLVAAAAVCGAGVLRNKFRKNAREPSMSQPFMAPQINMAPAPQQHVQVVCPQNAVPGQMLMVQCPDGLQRQVQAKEGDNTTSQPWSVQWETKAKWEAWEKCKGKSKETAMTEYIAEVEAQTEKFGITPNCFIRWMEAAICVRAPACGPATQALGQDLHWNLDLEAKFEAAANLIAKGTPTKGSASTDDKLKLYGLYKQAEPMGNAVGFGNVESLGNVAVERAILLKVDKEVIEAGCVPSASNVGKPIWASCVVQRGYDFTTDPQVQSMGLSFSGEVRGAWFKADSTILQWTEDKSCSSQRLPEEWLADSELWNHSNFASTDLERSRWHSGNGFIHRLPLLSGQQGDGCLSIGASDHSFRPEDQFAAQQAAGAGGRHFGQNSIGDVRTTFTQSQVQFGLTQVAIIANNAQMRPWDTQLPGTMSLVDWASMGGLSKSDMINEKQSENGAMVIALRFVGFILMWLGLQLVTGPIALMPQIVPCCGEMIGEMVGCALCCMNCLISLALSLTVIGVAWLMARPILGIGLLLVAAAAVCGAGVLRNKFRKNAREPSMSQPFMAPQINMAPAPQQHVQVVCPQNAVPGQMLMVQCPDGLQRQVQVPQGVFPGQTFQ</sequence>
<dbReference type="SUPFAM" id="SSF47027">
    <property type="entry name" value="Acyl-CoA binding protein"/>
    <property type="match status" value="5"/>
</dbReference>
<dbReference type="Pfam" id="PF07787">
    <property type="entry name" value="TMEM43"/>
    <property type="match status" value="3"/>
</dbReference>
<keyword evidence="15" id="KW-1185">Reference proteome</keyword>
<dbReference type="GO" id="GO:0006629">
    <property type="term" value="P:lipid metabolic process"/>
    <property type="evidence" value="ECO:0007669"/>
    <property type="project" value="TreeGrafter"/>
</dbReference>
<evidence type="ECO:0000313" key="12">
    <source>
        <dbReference type="EMBL" id="CAI4004447.1"/>
    </source>
</evidence>
<dbReference type="EMBL" id="CAMXCT020003435">
    <property type="protein sequence ID" value="CAL1157822.1"/>
    <property type="molecule type" value="Genomic_DNA"/>
</dbReference>
<evidence type="ECO:0000256" key="7">
    <source>
        <dbReference type="ARBA" id="ARBA00022989"/>
    </source>
</evidence>
<feature type="transmembrane region" description="Helical" evidence="10">
    <location>
        <begin position="1519"/>
        <end position="1544"/>
    </location>
</feature>
<reference evidence="12" key="1">
    <citation type="submission" date="2022-10" db="EMBL/GenBank/DDBJ databases">
        <authorList>
            <person name="Chen Y."/>
            <person name="Dougan E. K."/>
            <person name="Chan C."/>
            <person name="Rhodes N."/>
            <person name="Thang M."/>
        </authorList>
    </citation>
    <scope>NUCLEOTIDE SEQUENCE</scope>
</reference>
<organism evidence="12">
    <name type="scientific">Cladocopium goreaui</name>
    <dbReference type="NCBI Taxonomy" id="2562237"/>
    <lineage>
        <taxon>Eukaryota</taxon>
        <taxon>Sar</taxon>
        <taxon>Alveolata</taxon>
        <taxon>Dinophyceae</taxon>
        <taxon>Suessiales</taxon>
        <taxon>Symbiodiniaceae</taxon>
        <taxon>Cladocopium</taxon>
    </lineage>
</organism>
<feature type="domain" description="ACB" evidence="11">
    <location>
        <begin position="483"/>
        <end position="582"/>
    </location>
</feature>
<feature type="transmembrane region" description="Helical" evidence="10">
    <location>
        <begin position="451"/>
        <end position="470"/>
    </location>
</feature>
<feature type="transmembrane region" description="Helical" evidence="10">
    <location>
        <begin position="420"/>
        <end position="445"/>
    </location>
</feature>
<dbReference type="PANTHER" id="PTHR13416">
    <property type="match status" value="1"/>
</dbReference>
<dbReference type="GO" id="GO:0071763">
    <property type="term" value="P:nuclear membrane organization"/>
    <property type="evidence" value="ECO:0007669"/>
    <property type="project" value="TreeGrafter"/>
</dbReference>
<proteinExistence type="inferred from homology"/>
<dbReference type="InterPro" id="IPR035984">
    <property type="entry name" value="Acyl-CoA-binding_sf"/>
</dbReference>
<keyword evidence="6" id="KW-0256">Endoplasmic reticulum</keyword>
<dbReference type="OrthoDB" id="427963at2759"/>
<dbReference type="InterPro" id="IPR000582">
    <property type="entry name" value="Acyl-CoA-binding_protein"/>
</dbReference>
<keyword evidence="7 10" id="KW-1133">Transmembrane helix</keyword>
<feature type="domain" description="ACB" evidence="11">
    <location>
        <begin position="1058"/>
        <end position="1157"/>
    </location>
</feature>
<comment type="subcellular location">
    <subcellularLocation>
        <location evidence="1">Endomembrane system</location>
        <topology evidence="1">Multi-pass membrane protein</topology>
    </subcellularLocation>
    <subcellularLocation>
        <location evidence="3">Endoplasmic reticulum membrane</location>
    </subcellularLocation>
    <subcellularLocation>
        <location evidence="2">Nucleus envelope</location>
    </subcellularLocation>
</comment>
<evidence type="ECO:0000313" key="15">
    <source>
        <dbReference type="Proteomes" id="UP001152797"/>
    </source>
</evidence>
<dbReference type="GO" id="GO:0005789">
    <property type="term" value="C:endoplasmic reticulum membrane"/>
    <property type="evidence" value="ECO:0007669"/>
    <property type="project" value="UniProtKB-SubCell"/>
</dbReference>
<reference evidence="13" key="2">
    <citation type="submission" date="2024-04" db="EMBL/GenBank/DDBJ databases">
        <authorList>
            <person name="Chen Y."/>
            <person name="Shah S."/>
            <person name="Dougan E. K."/>
            <person name="Thang M."/>
            <person name="Chan C."/>
        </authorList>
    </citation>
    <scope>NUCLEOTIDE SEQUENCE [LARGE SCALE GENOMIC DNA]</scope>
</reference>
<accession>A0A9P1D501</accession>
<dbReference type="EMBL" id="CAMXCT030003435">
    <property type="protein sequence ID" value="CAL4791759.1"/>
    <property type="molecule type" value="Genomic_DNA"/>
</dbReference>
<evidence type="ECO:0000256" key="5">
    <source>
        <dbReference type="ARBA" id="ARBA00022692"/>
    </source>
</evidence>
<evidence type="ECO:0000256" key="4">
    <source>
        <dbReference type="ARBA" id="ARBA00006627"/>
    </source>
</evidence>
<dbReference type="Proteomes" id="UP001152797">
    <property type="component" value="Unassembled WGS sequence"/>
</dbReference>
<dbReference type="PROSITE" id="PS51228">
    <property type="entry name" value="ACB_2"/>
    <property type="match status" value="2"/>
</dbReference>
<evidence type="ECO:0000256" key="9">
    <source>
        <dbReference type="ARBA" id="ARBA00023242"/>
    </source>
</evidence>
<dbReference type="PANTHER" id="PTHR13416:SF2">
    <property type="entry name" value="TRANSMEMBRANE PROTEIN 43"/>
    <property type="match status" value="1"/>
</dbReference>
<evidence type="ECO:0000256" key="3">
    <source>
        <dbReference type="ARBA" id="ARBA00004586"/>
    </source>
</evidence>
<name>A0A9P1D501_9DINO</name>
<dbReference type="GO" id="GO:0005637">
    <property type="term" value="C:nuclear inner membrane"/>
    <property type="evidence" value="ECO:0007669"/>
    <property type="project" value="TreeGrafter"/>
</dbReference>
<evidence type="ECO:0000256" key="1">
    <source>
        <dbReference type="ARBA" id="ARBA00004127"/>
    </source>
</evidence>